<dbReference type="AlphaFoldDB" id="A0A4Y3J8R7"/>
<dbReference type="EMBL" id="BJLJ01000008">
    <property type="protein sequence ID" value="GEA67826.1"/>
    <property type="molecule type" value="Genomic_DNA"/>
</dbReference>
<dbReference type="RefSeq" id="WP_000142836.1">
    <property type="nucleotide sequence ID" value="NZ_BJLJ01000008.1"/>
</dbReference>
<gene>
    <name evidence="1" type="ORF">PA3_19840</name>
</gene>
<evidence type="ECO:0000313" key="2">
    <source>
        <dbReference type="Proteomes" id="UP000317717"/>
    </source>
</evidence>
<protein>
    <submittedName>
        <fullName evidence="1">Uncharacterized protein</fullName>
    </submittedName>
</protein>
<dbReference type="Proteomes" id="UP000317717">
    <property type="component" value="Unassembled WGS sequence"/>
</dbReference>
<proteinExistence type="predicted"/>
<comment type="caution">
    <text evidence="1">The sequence shown here is derived from an EMBL/GenBank/DDBJ whole genome shotgun (WGS) entry which is preliminary data.</text>
</comment>
<evidence type="ECO:0000313" key="1">
    <source>
        <dbReference type="EMBL" id="GEA67826.1"/>
    </source>
</evidence>
<accession>A0A4Y3J8R7</accession>
<name>A0A4Y3J8R7_ACIPI</name>
<organism evidence="1 2">
    <name type="scientific">Acinetobacter pittii</name>
    <name type="common">Acinetobacter genomosp. 3</name>
    <dbReference type="NCBI Taxonomy" id="48296"/>
    <lineage>
        <taxon>Bacteria</taxon>
        <taxon>Pseudomonadati</taxon>
        <taxon>Pseudomonadota</taxon>
        <taxon>Gammaproteobacteria</taxon>
        <taxon>Moraxellales</taxon>
        <taxon>Moraxellaceae</taxon>
        <taxon>Acinetobacter</taxon>
        <taxon>Acinetobacter calcoaceticus/baumannii complex</taxon>
    </lineage>
</organism>
<sequence>MTFITAAEAAKIAEASQPFTSSYLLEEINRNIENLAKLGEREVYYPSLKTRTSLDTIQKVESELVNLGYKVSLDSRDNEKYVLHIVY</sequence>
<reference evidence="1 2" key="1">
    <citation type="submission" date="2019-06" db="EMBL/GenBank/DDBJ databases">
        <title>Whole genome shotgun sequence of Acinetobacter pittii NBRC 110514.</title>
        <authorList>
            <person name="Hosoyama A."/>
            <person name="Uohara A."/>
            <person name="Ohji S."/>
            <person name="Ichikawa N."/>
        </authorList>
    </citation>
    <scope>NUCLEOTIDE SEQUENCE [LARGE SCALE GENOMIC DNA]</scope>
    <source>
        <strain evidence="1 2">NBRC 110514</strain>
    </source>
</reference>